<keyword evidence="3" id="KW-1185">Reference proteome</keyword>
<protein>
    <submittedName>
        <fullName evidence="2">LisH domain and HEAT repeat-containing protein KIAA1468 homolog</fullName>
    </submittedName>
</protein>
<dbReference type="InterPro" id="IPR016024">
    <property type="entry name" value="ARM-type_fold"/>
</dbReference>
<evidence type="ECO:0000256" key="1">
    <source>
        <dbReference type="SAM" id="Coils"/>
    </source>
</evidence>
<dbReference type="PANTHER" id="PTHR32059">
    <property type="entry name" value="RAB11-BINDING PROTEIN RELCH"/>
    <property type="match status" value="1"/>
</dbReference>
<dbReference type="OrthoDB" id="1695393at2759"/>
<name>A0A4C1TY55_EUMVA</name>
<dbReference type="GO" id="GO:0032367">
    <property type="term" value="P:intracellular cholesterol transport"/>
    <property type="evidence" value="ECO:0007669"/>
    <property type="project" value="InterPro"/>
</dbReference>
<dbReference type="InterPro" id="IPR040362">
    <property type="entry name" value="RELCH"/>
</dbReference>
<dbReference type="EMBL" id="BGZK01000103">
    <property type="protein sequence ID" value="GBP19003.1"/>
    <property type="molecule type" value="Genomic_DNA"/>
</dbReference>
<gene>
    <name evidence="2" type="ORF">EVAR_78472_1</name>
</gene>
<organism evidence="2 3">
    <name type="scientific">Eumeta variegata</name>
    <name type="common">Bagworm moth</name>
    <name type="synonym">Eumeta japonica</name>
    <dbReference type="NCBI Taxonomy" id="151549"/>
    <lineage>
        <taxon>Eukaryota</taxon>
        <taxon>Metazoa</taxon>
        <taxon>Ecdysozoa</taxon>
        <taxon>Arthropoda</taxon>
        <taxon>Hexapoda</taxon>
        <taxon>Insecta</taxon>
        <taxon>Pterygota</taxon>
        <taxon>Neoptera</taxon>
        <taxon>Endopterygota</taxon>
        <taxon>Lepidoptera</taxon>
        <taxon>Glossata</taxon>
        <taxon>Ditrysia</taxon>
        <taxon>Tineoidea</taxon>
        <taxon>Psychidae</taxon>
        <taxon>Oiketicinae</taxon>
        <taxon>Eumeta</taxon>
    </lineage>
</organism>
<dbReference type="Proteomes" id="UP000299102">
    <property type="component" value="Unassembled WGS sequence"/>
</dbReference>
<accession>A0A4C1TY55</accession>
<evidence type="ECO:0000313" key="2">
    <source>
        <dbReference type="EMBL" id="GBP19003.1"/>
    </source>
</evidence>
<reference evidence="2 3" key="1">
    <citation type="journal article" date="2019" name="Commun. Biol.">
        <title>The bagworm genome reveals a unique fibroin gene that provides high tensile strength.</title>
        <authorList>
            <person name="Kono N."/>
            <person name="Nakamura H."/>
            <person name="Ohtoshi R."/>
            <person name="Tomita M."/>
            <person name="Numata K."/>
            <person name="Arakawa K."/>
        </authorList>
    </citation>
    <scope>NUCLEOTIDE SEQUENCE [LARGE SCALE GENOMIC DNA]</scope>
</reference>
<evidence type="ECO:0000313" key="3">
    <source>
        <dbReference type="Proteomes" id="UP000299102"/>
    </source>
</evidence>
<feature type="coiled-coil region" evidence="1">
    <location>
        <begin position="192"/>
        <end position="219"/>
    </location>
</feature>
<dbReference type="InterPro" id="IPR011989">
    <property type="entry name" value="ARM-like"/>
</dbReference>
<sequence>MNPYKDLADSSRSVTHTYEDIATKLLQDQYFLTALELHTELVENGKELPQLREFFSNPGNFEQHASRTTDFSSMHRTPSLATLDSLDTARYSEDGGGDRTGSGGDVAVLEFELRKARETINSLRANLTQFAAGLVSTFLGNVASIKIPSCEIGTQSEICYANFECQTELDEITVCTSCQTSLEHETDWNHELLIQAEEIELLKEKIIALEMEKLNFQKLYDAAIVSLNSLTSPGSESKLLNLDIPETKLQAVQAHSLELSVEPQPLTSTATENYYGSNNSTHSATPEQFELIDNERTVGIIRKEGSNTSSFDPAIIGDNSVRGSPIGRGSVTTLDESLSINDAADWTRLQFDCPMDANNKVMWIESGLANNLKLSLMNWCCGKYNIDELKTNPVANECLIELVTNDKPIDLQGLLMLVADTLPKLLPHTLVARRCEAVALLACTVHLLSTSGANGAGRRTRLLQQLLTLIKKPDSYESRVIHEATCLIVKWGGSGEVLSCIAELLESRSSERRLLASQICLSIAPYVSIELCTSLLLSVMMLMCESTEVEIRVLGLKAACLICPVAEHKYGQLENLLFNFLKDPSEGIVKDAINMYLPLLARTALAAGKFSFDLCSRIMVNLTKMSNEKDWEKVLLYLEIMKVLVFAKLAYVVNVQIVKDVTQTNCDNESTYQEISLDVDQNCFSDVQCYITDDVDGKMLLVAFNKLLNNKPDVRWLELSWFVNLWVVYSSIRDLPLRVLSVPLKWIAKYNSDSLNLYLQLLRELAASSSEGASGVSVRLYVANLITELLNSCVSKKCLQTQLLQAVLTLMHDEDGSVRESAITAWGSLTRSCITLGLDCEPHCWAALEDLLTGSATGVTSREAARAAEALSLLVLPNVDNVHASVSEKAVNLLCELCHVAPLTGESVSALAPGLRLVAHHARSHPALLPALRKIEESLQSPALVQYKQSIEALIHNVTSPSSGSYVESREMHPRPPTSNLLAAQEAVGRRMTQMFQNSKNNMNIPNIFKKKT</sequence>
<dbReference type="Gene3D" id="1.25.10.10">
    <property type="entry name" value="Leucine-rich Repeat Variant"/>
    <property type="match status" value="2"/>
</dbReference>
<dbReference type="GO" id="GO:0005802">
    <property type="term" value="C:trans-Golgi network"/>
    <property type="evidence" value="ECO:0007669"/>
    <property type="project" value="InterPro"/>
</dbReference>
<dbReference type="SUPFAM" id="SSF48371">
    <property type="entry name" value="ARM repeat"/>
    <property type="match status" value="1"/>
</dbReference>
<dbReference type="GO" id="GO:0055037">
    <property type="term" value="C:recycling endosome"/>
    <property type="evidence" value="ECO:0007669"/>
    <property type="project" value="TreeGrafter"/>
</dbReference>
<dbReference type="STRING" id="151549.A0A4C1TY55"/>
<dbReference type="AlphaFoldDB" id="A0A4C1TY55"/>
<proteinExistence type="predicted"/>
<keyword evidence="1" id="KW-0175">Coiled coil</keyword>
<comment type="caution">
    <text evidence="2">The sequence shown here is derived from an EMBL/GenBank/DDBJ whole genome shotgun (WGS) entry which is preliminary data.</text>
</comment>
<dbReference type="PANTHER" id="PTHR32059:SF0">
    <property type="entry name" value="RAB11-BINDING PROTEIN RELCH"/>
    <property type="match status" value="1"/>
</dbReference>